<name>A0A101JQV8_CHLLI</name>
<evidence type="ECO:0000313" key="7">
    <source>
        <dbReference type="EMBL" id="KUL31394.1"/>
    </source>
</evidence>
<reference evidence="7 8" key="1">
    <citation type="submission" date="2015-10" db="EMBL/GenBank/DDBJ databases">
        <title>Draft Genome Sequence of Chlorobium limicola strain Frasassi Growing under Artificial Lighting in the Frasassi Cave System.</title>
        <authorList>
            <person name="Mansor M."/>
            <person name="Macalady J."/>
        </authorList>
    </citation>
    <scope>NUCLEOTIDE SEQUENCE [LARGE SCALE GENOMIC DNA]</scope>
    <source>
        <strain evidence="7 8">Frasassi</strain>
    </source>
</reference>
<evidence type="ECO:0000259" key="6">
    <source>
        <dbReference type="PROSITE" id="PS51007"/>
    </source>
</evidence>
<keyword evidence="8" id="KW-1185">Reference proteome</keyword>
<evidence type="ECO:0000256" key="4">
    <source>
        <dbReference type="PROSITE-ProRule" id="PRU00433"/>
    </source>
</evidence>
<evidence type="ECO:0000256" key="5">
    <source>
        <dbReference type="SAM" id="SignalP"/>
    </source>
</evidence>
<accession>A0A101JQV8</accession>
<evidence type="ECO:0000313" key="8">
    <source>
        <dbReference type="Proteomes" id="UP000053937"/>
    </source>
</evidence>
<dbReference type="SUPFAM" id="SSF46626">
    <property type="entry name" value="Cytochrome c"/>
    <property type="match status" value="1"/>
</dbReference>
<evidence type="ECO:0000256" key="1">
    <source>
        <dbReference type="ARBA" id="ARBA00022617"/>
    </source>
</evidence>
<dbReference type="RefSeq" id="WP_059138564.1">
    <property type="nucleotide sequence ID" value="NZ_LMBR01000060.1"/>
</dbReference>
<gene>
    <name evidence="7" type="ORF">ASB62_03005</name>
</gene>
<dbReference type="GO" id="GO:0046872">
    <property type="term" value="F:metal ion binding"/>
    <property type="evidence" value="ECO:0007669"/>
    <property type="project" value="UniProtKB-KW"/>
</dbReference>
<feature type="chain" id="PRO_5007098044" evidence="5">
    <location>
        <begin position="18"/>
        <end position="136"/>
    </location>
</feature>
<keyword evidence="1 4" id="KW-0349">Heme</keyword>
<evidence type="ECO:0000256" key="3">
    <source>
        <dbReference type="ARBA" id="ARBA00023004"/>
    </source>
</evidence>
<evidence type="ECO:0000256" key="2">
    <source>
        <dbReference type="ARBA" id="ARBA00022723"/>
    </source>
</evidence>
<dbReference type="GO" id="GO:0020037">
    <property type="term" value="F:heme binding"/>
    <property type="evidence" value="ECO:0007669"/>
    <property type="project" value="InterPro"/>
</dbReference>
<dbReference type="PROSITE" id="PS51007">
    <property type="entry name" value="CYTC"/>
    <property type="match status" value="1"/>
</dbReference>
<feature type="signal peptide" evidence="5">
    <location>
        <begin position="1"/>
        <end position="17"/>
    </location>
</feature>
<sequence length="136" mass="14612">MKRTLIALTVLLFSAHAAEGATTAAEGKAIFERSCSVCHSVNPPPKSAPPIMPIAAVYHRQFPDKAEGVKHMAAFMKSPAKDKSKVDPEAISRFGLMPPMALGDAELNAVAGWVWDQYNLNSGKGMGMGQQNENCR</sequence>
<dbReference type="InterPro" id="IPR009056">
    <property type="entry name" value="Cyt_c-like_dom"/>
</dbReference>
<dbReference type="GO" id="GO:0009055">
    <property type="term" value="F:electron transfer activity"/>
    <property type="evidence" value="ECO:0007669"/>
    <property type="project" value="InterPro"/>
</dbReference>
<keyword evidence="2 4" id="KW-0479">Metal-binding</keyword>
<dbReference type="OrthoDB" id="595375at2"/>
<proteinExistence type="predicted"/>
<comment type="caution">
    <text evidence="7">The sequence shown here is derived from an EMBL/GenBank/DDBJ whole genome shotgun (WGS) entry which is preliminary data.</text>
</comment>
<feature type="domain" description="Cytochrome c" evidence="6">
    <location>
        <begin position="22"/>
        <end position="118"/>
    </location>
</feature>
<keyword evidence="5" id="KW-0732">Signal</keyword>
<dbReference type="Pfam" id="PF00034">
    <property type="entry name" value="Cytochrom_C"/>
    <property type="match status" value="1"/>
</dbReference>
<protein>
    <submittedName>
        <fullName evidence="7">Cytochrome C</fullName>
    </submittedName>
</protein>
<dbReference type="AlphaFoldDB" id="A0A101JQV8"/>
<dbReference type="InterPro" id="IPR036909">
    <property type="entry name" value="Cyt_c-like_dom_sf"/>
</dbReference>
<organism evidence="7 8">
    <name type="scientific">Chlorobium limicola</name>
    <dbReference type="NCBI Taxonomy" id="1092"/>
    <lineage>
        <taxon>Bacteria</taxon>
        <taxon>Pseudomonadati</taxon>
        <taxon>Chlorobiota</taxon>
        <taxon>Chlorobiia</taxon>
        <taxon>Chlorobiales</taxon>
        <taxon>Chlorobiaceae</taxon>
        <taxon>Chlorobium/Pelodictyon group</taxon>
        <taxon>Chlorobium</taxon>
    </lineage>
</organism>
<dbReference type="Gene3D" id="1.10.760.10">
    <property type="entry name" value="Cytochrome c-like domain"/>
    <property type="match status" value="1"/>
</dbReference>
<dbReference type="EMBL" id="LMBR01000060">
    <property type="protein sequence ID" value="KUL31394.1"/>
    <property type="molecule type" value="Genomic_DNA"/>
</dbReference>
<keyword evidence="3 4" id="KW-0408">Iron</keyword>
<dbReference type="Proteomes" id="UP000053937">
    <property type="component" value="Unassembled WGS sequence"/>
</dbReference>